<dbReference type="AlphaFoldDB" id="A0A167SHV9"/>
<accession>A0A167SHV9</accession>
<gene>
    <name evidence="1" type="ORF">FIBSPDRAFT_880685</name>
</gene>
<reference evidence="1 2" key="1">
    <citation type="journal article" date="2016" name="Mol. Biol. Evol.">
        <title>Comparative Genomics of Early-Diverging Mushroom-Forming Fungi Provides Insights into the Origins of Lignocellulose Decay Capabilities.</title>
        <authorList>
            <person name="Nagy L.G."/>
            <person name="Riley R."/>
            <person name="Tritt A."/>
            <person name="Adam C."/>
            <person name="Daum C."/>
            <person name="Floudas D."/>
            <person name="Sun H."/>
            <person name="Yadav J.S."/>
            <person name="Pangilinan J."/>
            <person name="Larsson K.H."/>
            <person name="Matsuura K."/>
            <person name="Barry K."/>
            <person name="Labutti K."/>
            <person name="Kuo R."/>
            <person name="Ohm R.A."/>
            <person name="Bhattacharya S.S."/>
            <person name="Shirouzu T."/>
            <person name="Yoshinaga Y."/>
            <person name="Martin F.M."/>
            <person name="Grigoriev I.V."/>
            <person name="Hibbett D.S."/>
        </authorList>
    </citation>
    <scope>NUCLEOTIDE SEQUENCE [LARGE SCALE GENOMIC DNA]</scope>
    <source>
        <strain evidence="1 2">CBS 109695</strain>
    </source>
</reference>
<proteinExistence type="predicted"/>
<evidence type="ECO:0000313" key="2">
    <source>
        <dbReference type="Proteomes" id="UP000076532"/>
    </source>
</evidence>
<name>A0A167SHV9_9AGAM</name>
<dbReference type="Proteomes" id="UP000076532">
    <property type="component" value="Unassembled WGS sequence"/>
</dbReference>
<keyword evidence="2" id="KW-1185">Reference proteome</keyword>
<evidence type="ECO:0000313" key="1">
    <source>
        <dbReference type="EMBL" id="KZP01935.1"/>
    </source>
</evidence>
<sequence length="166" mass="17050">MSSEGDSATSPSPFSLAAAAVAAAVTAVAAARASSSLVRSASSAAFWAAAASSRAFSFLVGFGLRHPLLPRPHSPCVYCDFPLRCPFAPRLKPPAEGLLGGRPGRPGLARFELIAFKSTSLPSAALIEILLALGGPGARVRVRAEPVCGVGTRSRGHRAQRAVTRC</sequence>
<dbReference type="EMBL" id="KV419340">
    <property type="protein sequence ID" value="KZP01935.1"/>
    <property type="molecule type" value="Genomic_DNA"/>
</dbReference>
<protein>
    <submittedName>
        <fullName evidence="1">Uncharacterized protein</fullName>
    </submittedName>
</protein>
<organism evidence="1 2">
    <name type="scientific">Athelia psychrophila</name>
    <dbReference type="NCBI Taxonomy" id="1759441"/>
    <lineage>
        <taxon>Eukaryota</taxon>
        <taxon>Fungi</taxon>
        <taxon>Dikarya</taxon>
        <taxon>Basidiomycota</taxon>
        <taxon>Agaricomycotina</taxon>
        <taxon>Agaricomycetes</taxon>
        <taxon>Agaricomycetidae</taxon>
        <taxon>Atheliales</taxon>
        <taxon>Atheliaceae</taxon>
        <taxon>Athelia</taxon>
    </lineage>
</organism>